<evidence type="ECO:0000256" key="3">
    <source>
        <dbReference type="ARBA" id="ARBA00022833"/>
    </source>
</evidence>
<dbReference type="PANTHER" id="PTHR33248">
    <property type="entry name" value="ZINC ION-BINDING PROTEIN"/>
    <property type="match status" value="1"/>
</dbReference>
<dbReference type="Pfam" id="PF06839">
    <property type="entry name" value="Zn_ribbon_GRF"/>
    <property type="match status" value="1"/>
</dbReference>
<keyword evidence="5" id="KW-0175">Coiled coil</keyword>
<evidence type="ECO:0000313" key="8">
    <source>
        <dbReference type="Proteomes" id="UP001153555"/>
    </source>
</evidence>
<protein>
    <recommendedName>
        <fullName evidence="6">GRF-type domain-containing protein</fullName>
    </recommendedName>
</protein>
<keyword evidence="3" id="KW-0862">Zinc</keyword>
<evidence type="ECO:0000256" key="4">
    <source>
        <dbReference type="PROSITE-ProRule" id="PRU01343"/>
    </source>
</evidence>
<dbReference type="OrthoDB" id="913116at2759"/>
<dbReference type="EMBL" id="CACSLK010027752">
    <property type="protein sequence ID" value="CAA0827603.1"/>
    <property type="molecule type" value="Genomic_DNA"/>
</dbReference>
<feature type="domain" description="GRF-type" evidence="6">
    <location>
        <begin position="13"/>
        <end position="54"/>
    </location>
</feature>
<reference evidence="7" key="1">
    <citation type="submission" date="2019-12" db="EMBL/GenBank/DDBJ databases">
        <authorList>
            <person name="Scholes J."/>
        </authorList>
    </citation>
    <scope>NUCLEOTIDE SEQUENCE</scope>
</reference>
<evidence type="ECO:0000256" key="5">
    <source>
        <dbReference type="SAM" id="Coils"/>
    </source>
</evidence>
<keyword evidence="1" id="KW-0479">Metal-binding</keyword>
<name>A0A9N7RFB2_STRHE</name>
<evidence type="ECO:0000313" key="7">
    <source>
        <dbReference type="EMBL" id="CAA0827603.1"/>
    </source>
</evidence>
<sequence>MSSSVGNSGIVFCHCGKRAQVRTSWTQENPGRRFNGCKDWNRGGCTFFFWADPPIPNRASEIISTLHTENEILESELKSLEKERKRLKTMFLHGG</sequence>
<dbReference type="AlphaFoldDB" id="A0A9N7RFB2"/>
<proteinExistence type="predicted"/>
<comment type="caution">
    <text evidence="7">The sequence shown here is derived from an EMBL/GenBank/DDBJ whole genome shotgun (WGS) entry which is preliminary data.</text>
</comment>
<organism evidence="7 8">
    <name type="scientific">Striga hermonthica</name>
    <name type="common">Purple witchweed</name>
    <name type="synonym">Buchnera hermonthica</name>
    <dbReference type="NCBI Taxonomy" id="68872"/>
    <lineage>
        <taxon>Eukaryota</taxon>
        <taxon>Viridiplantae</taxon>
        <taxon>Streptophyta</taxon>
        <taxon>Embryophyta</taxon>
        <taxon>Tracheophyta</taxon>
        <taxon>Spermatophyta</taxon>
        <taxon>Magnoliopsida</taxon>
        <taxon>eudicotyledons</taxon>
        <taxon>Gunneridae</taxon>
        <taxon>Pentapetalae</taxon>
        <taxon>asterids</taxon>
        <taxon>lamiids</taxon>
        <taxon>Lamiales</taxon>
        <taxon>Orobanchaceae</taxon>
        <taxon>Buchnereae</taxon>
        <taxon>Striga</taxon>
    </lineage>
</organism>
<keyword evidence="2 4" id="KW-0863">Zinc-finger</keyword>
<feature type="coiled-coil region" evidence="5">
    <location>
        <begin position="63"/>
        <end position="90"/>
    </location>
</feature>
<dbReference type="Proteomes" id="UP001153555">
    <property type="component" value="Unassembled WGS sequence"/>
</dbReference>
<evidence type="ECO:0000259" key="6">
    <source>
        <dbReference type="PROSITE" id="PS51999"/>
    </source>
</evidence>
<dbReference type="PROSITE" id="PS51999">
    <property type="entry name" value="ZF_GRF"/>
    <property type="match status" value="1"/>
</dbReference>
<evidence type="ECO:0000256" key="1">
    <source>
        <dbReference type="ARBA" id="ARBA00022723"/>
    </source>
</evidence>
<keyword evidence="8" id="KW-1185">Reference proteome</keyword>
<gene>
    <name evidence="7" type="ORF">SHERM_23298</name>
</gene>
<dbReference type="InterPro" id="IPR010666">
    <property type="entry name" value="Znf_GRF"/>
</dbReference>
<accession>A0A9N7RFB2</accession>
<dbReference type="GO" id="GO:0008270">
    <property type="term" value="F:zinc ion binding"/>
    <property type="evidence" value="ECO:0007669"/>
    <property type="project" value="UniProtKB-KW"/>
</dbReference>
<evidence type="ECO:0000256" key="2">
    <source>
        <dbReference type="ARBA" id="ARBA00022771"/>
    </source>
</evidence>